<comment type="caution">
    <text evidence="4">The sequence shown here is derived from an EMBL/GenBank/DDBJ whole genome shotgun (WGS) entry which is preliminary data.</text>
</comment>
<feature type="domain" description="SHSP" evidence="3">
    <location>
        <begin position="25"/>
        <end position="137"/>
    </location>
</feature>
<dbReference type="PANTHER" id="PTHR11527">
    <property type="entry name" value="HEAT-SHOCK PROTEIN 20 FAMILY MEMBER"/>
    <property type="match status" value="1"/>
</dbReference>
<evidence type="ECO:0000313" key="5">
    <source>
        <dbReference type="Proteomes" id="UP000307999"/>
    </source>
</evidence>
<sequence length="137" mass="15574">MSLLPRDWFHNDHPFNDFFHLSKDFQQSFFQPKIDVTEKKDHIEVLAELPGVKKEDIDLSLQNGVITLSAKIEESTSSEEDKVIRKERRTGSIERSFSVGKGVSEKDISASFKDGLLKLCFPKTTAADEDTKKISLD</sequence>
<name>A0A4U1BBR4_9GAMM</name>
<comment type="similarity">
    <text evidence="1 2">Belongs to the small heat shock protein (HSP20) family.</text>
</comment>
<evidence type="ECO:0000256" key="2">
    <source>
        <dbReference type="RuleBase" id="RU003616"/>
    </source>
</evidence>
<dbReference type="PROSITE" id="PS01031">
    <property type="entry name" value="SHSP"/>
    <property type="match status" value="1"/>
</dbReference>
<keyword evidence="5" id="KW-1185">Reference proteome</keyword>
<dbReference type="Pfam" id="PF00011">
    <property type="entry name" value="HSP20"/>
    <property type="match status" value="1"/>
</dbReference>
<dbReference type="InterPro" id="IPR002068">
    <property type="entry name" value="A-crystallin/Hsp20_dom"/>
</dbReference>
<evidence type="ECO:0000259" key="3">
    <source>
        <dbReference type="PROSITE" id="PS01031"/>
    </source>
</evidence>
<organism evidence="4 5">
    <name type="scientific">Thalassotalea mangrovi</name>
    <dbReference type="NCBI Taxonomy" id="2572245"/>
    <lineage>
        <taxon>Bacteria</taxon>
        <taxon>Pseudomonadati</taxon>
        <taxon>Pseudomonadota</taxon>
        <taxon>Gammaproteobacteria</taxon>
        <taxon>Alteromonadales</taxon>
        <taxon>Colwelliaceae</taxon>
        <taxon>Thalassotalea</taxon>
    </lineage>
</organism>
<dbReference type="EMBL" id="SWDB01000001">
    <property type="protein sequence ID" value="TKB47871.1"/>
    <property type="molecule type" value="Genomic_DNA"/>
</dbReference>
<proteinExistence type="inferred from homology"/>
<evidence type="ECO:0000313" key="4">
    <source>
        <dbReference type="EMBL" id="TKB47871.1"/>
    </source>
</evidence>
<gene>
    <name evidence="4" type="ORF">E8M12_00235</name>
</gene>
<dbReference type="RefSeq" id="WP_136734059.1">
    <property type="nucleotide sequence ID" value="NZ_SWDB01000001.1"/>
</dbReference>
<dbReference type="InterPro" id="IPR031107">
    <property type="entry name" value="Small_HSP"/>
</dbReference>
<reference evidence="4 5" key="1">
    <citation type="submission" date="2019-04" db="EMBL/GenBank/DDBJ databases">
        <title>Thalassotalea guangxiensis sp. nov., isolated from sediment of the coastal wetland.</title>
        <authorList>
            <person name="Zheng S."/>
            <person name="Zhang D."/>
        </authorList>
    </citation>
    <scope>NUCLEOTIDE SEQUENCE [LARGE SCALE GENOMIC DNA]</scope>
    <source>
        <strain evidence="4 5">ZS-4</strain>
    </source>
</reference>
<protein>
    <submittedName>
        <fullName evidence="4">Hsp20/alpha crystallin family protein</fullName>
    </submittedName>
</protein>
<dbReference type="InterPro" id="IPR008978">
    <property type="entry name" value="HSP20-like_chaperone"/>
</dbReference>
<dbReference type="AlphaFoldDB" id="A0A4U1BBR4"/>
<dbReference type="SUPFAM" id="SSF49764">
    <property type="entry name" value="HSP20-like chaperones"/>
    <property type="match status" value="1"/>
</dbReference>
<dbReference type="OrthoDB" id="9792695at2"/>
<evidence type="ECO:0000256" key="1">
    <source>
        <dbReference type="PROSITE-ProRule" id="PRU00285"/>
    </source>
</evidence>
<dbReference type="Gene3D" id="2.60.40.790">
    <property type="match status" value="1"/>
</dbReference>
<dbReference type="Proteomes" id="UP000307999">
    <property type="component" value="Unassembled WGS sequence"/>
</dbReference>
<accession>A0A4U1BBR4</accession>